<feature type="transmembrane region" description="Helical" evidence="18">
    <location>
        <begin position="1229"/>
        <end position="1250"/>
    </location>
</feature>
<keyword evidence="11 18" id="KW-1133">Transmembrane helix</keyword>
<keyword evidence="4 14" id="KW-0808">Transferase</keyword>
<dbReference type="PROSITE" id="PS51679">
    <property type="entry name" value="SAM_MT_C5"/>
    <property type="match status" value="1"/>
</dbReference>
<dbReference type="Pfam" id="PF01426">
    <property type="entry name" value="BAH"/>
    <property type="match status" value="2"/>
</dbReference>
<evidence type="ECO:0000256" key="12">
    <source>
        <dbReference type="ARBA" id="ARBA00023136"/>
    </source>
</evidence>
<evidence type="ECO:0000256" key="1">
    <source>
        <dbReference type="ARBA" id="ARBA00004123"/>
    </source>
</evidence>
<dbReference type="InterPro" id="IPR002857">
    <property type="entry name" value="Znf_CXXC"/>
</dbReference>
<dbReference type="Pfam" id="PF12047">
    <property type="entry name" value="DNMT1-RFD"/>
    <property type="match status" value="1"/>
</dbReference>
<feature type="compositionally biased region" description="Polar residues" evidence="17">
    <location>
        <begin position="36"/>
        <end position="45"/>
    </location>
</feature>
<feature type="region of interest" description="Disordered" evidence="17">
    <location>
        <begin position="1"/>
        <end position="45"/>
    </location>
</feature>
<dbReference type="NCBIfam" id="TIGR00675">
    <property type="entry name" value="dcm"/>
    <property type="match status" value="1"/>
</dbReference>
<feature type="transmembrane region" description="Helical" evidence="18">
    <location>
        <begin position="1311"/>
        <end position="1329"/>
    </location>
</feature>
<dbReference type="InterPro" id="IPR002809">
    <property type="entry name" value="EMC3/TMCO1"/>
</dbReference>
<comment type="catalytic activity">
    <reaction evidence="14">
        <text>a 2'-deoxycytidine in DNA + S-adenosyl-L-methionine = a 5-methyl-2'-deoxycytidine in DNA + S-adenosyl-L-homocysteine + H(+)</text>
        <dbReference type="Rhea" id="RHEA:13681"/>
        <dbReference type="Rhea" id="RHEA-COMP:11369"/>
        <dbReference type="Rhea" id="RHEA-COMP:11370"/>
        <dbReference type="ChEBI" id="CHEBI:15378"/>
        <dbReference type="ChEBI" id="CHEBI:57856"/>
        <dbReference type="ChEBI" id="CHEBI:59789"/>
        <dbReference type="ChEBI" id="CHEBI:85452"/>
        <dbReference type="ChEBI" id="CHEBI:85454"/>
        <dbReference type="EC" id="2.1.1.37"/>
    </reaction>
</comment>
<name>A0A8J5QVP6_9HYME</name>
<dbReference type="InterPro" id="IPR031303">
    <property type="entry name" value="C5_meth_CS"/>
</dbReference>
<dbReference type="InterPro" id="IPR001525">
    <property type="entry name" value="C5_MeTfrase"/>
</dbReference>
<dbReference type="GO" id="GO:0005634">
    <property type="term" value="C:nucleus"/>
    <property type="evidence" value="ECO:0007669"/>
    <property type="project" value="UniProtKB-SubCell"/>
</dbReference>
<evidence type="ECO:0000256" key="15">
    <source>
        <dbReference type="PROSITE-ProRule" id="PRU00509"/>
    </source>
</evidence>
<dbReference type="PANTHER" id="PTHR10629">
    <property type="entry name" value="CYTOSINE-SPECIFIC METHYLTRANSFERASE"/>
    <property type="match status" value="1"/>
</dbReference>
<dbReference type="Pfam" id="PF00145">
    <property type="entry name" value="DNA_methylase"/>
    <property type="match status" value="1"/>
</dbReference>
<protein>
    <recommendedName>
        <fullName evidence="14">DNA (cytosine-5)-methyltransferase</fullName>
        <ecNumber evidence="14">2.1.1.37</ecNumber>
    </recommendedName>
</protein>
<accession>A0A8J5QVP6</accession>
<evidence type="ECO:0000256" key="13">
    <source>
        <dbReference type="ARBA" id="ARBA00023242"/>
    </source>
</evidence>
<evidence type="ECO:0000256" key="6">
    <source>
        <dbReference type="ARBA" id="ARBA00022692"/>
    </source>
</evidence>
<evidence type="ECO:0000256" key="17">
    <source>
        <dbReference type="SAM" id="MobiDB-lite"/>
    </source>
</evidence>
<dbReference type="Pfam" id="PF01956">
    <property type="entry name" value="EMC3_TMCO1"/>
    <property type="match status" value="1"/>
</dbReference>
<dbReference type="SMART" id="SM00439">
    <property type="entry name" value="BAH"/>
    <property type="match status" value="2"/>
</dbReference>
<dbReference type="GO" id="GO:0003682">
    <property type="term" value="F:chromatin binding"/>
    <property type="evidence" value="ECO:0007669"/>
    <property type="project" value="InterPro"/>
</dbReference>
<evidence type="ECO:0000259" key="19">
    <source>
        <dbReference type="PROSITE" id="PS51038"/>
    </source>
</evidence>
<dbReference type="EMBL" id="JAAOIC020000067">
    <property type="protein sequence ID" value="KAG8034537.1"/>
    <property type="molecule type" value="Genomic_DNA"/>
</dbReference>
<evidence type="ECO:0000256" key="16">
    <source>
        <dbReference type="PROSITE-ProRule" id="PRU01016"/>
    </source>
</evidence>
<keyword evidence="7" id="KW-0479">Metal-binding</keyword>
<evidence type="ECO:0000256" key="5">
    <source>
        <dbReference type="ARBA" id="ARBA00022691"/>
    </source>
</evidence>
<keyword evidence="9 15" id="KW-0863">Zinc-finger</keyword>
<dbReference type="SMART" id="SM01415">
    <property type="entry name" value="DUF106"/>
    <property type="match status" value="1"/>
</dbReference>
<evidence type="ECO:0000256" key="7">
    <source>
        <dbReference type="ARBA" id="ARBA00022723"/>
    </source>
</evidence>
<evidence type="ECO:0000313" key="21">
    <source>
        <dbReference type="EMBL" id="KAG8034537.1"/>
    </source>
</evidence>
<proteinExistence type="inferred from homology"/>
<reference evidence="21" key="1">
    <citation type="submission" date="2020-03" db="EMBL/GenBank/DDBJ databases">
        <authorList>
            <person name="Chebbi M.A."/>
            <person name="Drezen J.M."/>
        </authorList>
    </citation>
    <scope>NUCLEOTIDE SEQUENCE</scope>
    <source>
        <tissue evidence="21">Whole body</tissue>
    </source>
</reference>
<organism evidence="21 22">
    <name type="scientific">Cotesia typhae</name>
    <dbReference type="NCBI Taxonomy" id="2053667"/>
    <lineage>
        <taxon>Eukaryota</taxon>
        <taxon>Metazoa</taxon>
        <taxon>Ecdysozoa</taxon>
        <taxon>Arthropoda</taxon>
        <taxon>Hexapoda</taxon>
        <taxon>Insecta</taxon>
        <taxon>Pterygota</taxon>
        <taxon>Neoptera</taxon>
        <taxon>Endopterygota</taxon>
        <taxon>Hymenoptera</taxon>
        <taxon>Apocrita</taxon>
        <taxon>Ichneumonoidea</taxon>
        <taxon>Braconidae</taxon>
        <taxon>Microgastrinae</taxon>
        <taxon>Cotesia</taxon>
    </lineage>
</organism>
<dbReference type="InterPro" id="IPR001025">
    <property type="entry name" value="BAH_dom"/>
</dbReference>
<dbReference type="PIRSF" id="PIRSF037404">
    <property type="entry name" value="DNMT1"/>
    <property type="match status" value="1"/>
</dbReference>
<feature type="compositionally biased region" description="Basic residues" evidence="17">
    <location>
        <begin position="1"/>
        <end position="12"/>
    </location>
</feature>
<evidence type="ECO:0000256" key="4">
    <source>
        <dbReference type="ARBA" id="ARBA00022679"/>
    </source>
</evidence>
<keyword evidence="14" id="KW-0238">DNA-binding</keyword>
<comment type="caution">
    <text evidence="21">The sequence shown here is derived from an EMBL/GenBank/DDBJ whole genome shotgun (WGS) entry which is preliminary data.</text>
</comment>
<dbReference type="InterPro" id="IPR022702">
    <property type="entry name" value="Cytosine_MeTrfase1_RFD"/>
</dbReference>
<evidence type="ECO:0000256" key="11">
    <source>
        <dbReference type="ARBA" id="ARBA00022989"/>
    </source>
</evidence>
<feature type="active site" evidence="16">
    <location>
        <position position="879"/>
    </location>
</feature>
<keyword evidence="6 18" id="KW-0812">Transmembrane</keyword>
<evidence type="ECO:0000256" key="10">
    <source>
        <dbReference type="ARBA" id="ARBA00022833"/>
    </source>
</evidence>
<dbReference type="PROSITE" id="PS51058">
    <property type="entry name" value="ZF_CXXC"/>
    <property type="match status" value="1"/>
</dbReference>
<keyword evidence="22" id="KW-1185">Reference proteome</keyword>
<evidence type="ECO:0000256" key="18">
    <source>
        <dbReference type="SAM" id="Phobius"/>
    </source>
</evidence>
<reference evidence="21" key="2">
    <citation type="submission" date="2021-04" db="EMBL/GenBank/DDBJ databases">
        <title>Genome-wide patterns of bracovirus chromosomal integration into multiple host tissues during parasitism.</title>
        <authorList>
            <person name="Chebbi M.A.C."/>
        </authorList>
    </citation>
    <scope>NUCLEOTIDE SEQUENCE</scope>
    <source>
        <tissue evidence="21">Whole body</tissue>
    </source>
</reference>
<dbReference type="PANTHER" id="PTHR10629:SF52">
    <property type="entry name" value="DNA (CYTOSINE-5)-METHYLTRANSFERASE 1"/>
    <property type="match status" value="1"/>
</dbReference>
<evidence type="ECO:0000259" key="20">
    <source>
        <dbReference type="PROSITE" id="PS51058"/>
    </source>
</evidence>
<dbReference type="InterPro" id="IPR050390">
    <property type="entry name" value="C5-Methyltransferase"/>
</dbReference>
<keyword evidence="12 18" id="KW-0472">Membrane</keyword>
<keyword evidence="10" id="KW-0862">Zinc</keyword>
<evidence type="ECO:0000256" key="14">
    <source>
        <dbReference type="PIRNR" id="PIRNR037404"/>
    </source>
</evidence>
<dbReference type="PROSITE" id="PS00095">
    <property type="entry name" value="C5_MTASE_2"/>
    <property type="match status" value="1"/>
</dbReference>
<dbReference type="GO" id="GO:0003886">
    <property type="term" value="F:DNA (cytosine-5-)-methyltransferase activity"/>
    <property type="evidence" value="ECO:0007669"/>
    <property type="project" value="UniProtKB-EC"/>
</dbReference>
<sequence length="1406" mass="159818">MSARIMKKNSRKRNLDESTHVNNSKRRKVNKENKSPNELTVNNNTTGNKIKRCEICNQQLNKLKLLGPLPENAVDEVVALADTKLSLETDIGLLEDFRPTYKLMNFSVYDVNDHLCRFDTGLIESNVYLFCCGLILPIHDKDSESIPGIWTQKIGPINEWYTSGFDGGPNQPILISTPYAEYYLMSPAESYKSFMDPVIEKIYLSKVVIEFLASKDDDPTYEDLLDHLQTVKLPDGLVLAEESLLKNAQFVCDQVTSFDVSATEEESDFPLLTTSCMRSIIKLTGATVGNDIKQPKNNEISPVKKKAMPKMILTKLVYQIVNKFFSKETDSKELFTTRQLMNCGTCTECLKPGCGRCAACKKNKNSRKKNSVCMKRRCPNKAIEAADSDTESPIDKNKSLKKIESIPEILKKMKVLSRKVKWVSSSIRSKNNRCYYSKAQVNSTTITVNDFVKIKSNNPKFELIVKIVTMWEEDNEQKAHVNCFYNSRDTVLGNIGDSRELFASNQCADIFLKCVDSLVKVIRRNVPVKWSELGDTEQSVKEIKKNSNEYYYQMYYTPETARFEYLDLDLSVKSQDSCPVCLNKSQIQEAEKPQLGEPNILDSRTSYGVLLYKYEEYRARTGVYINPGVVKFKYKFSVPVPEKLKQVDEELYPEYYRKYATGDHVKGSNYDTPDPFAIGCIKTIYTTSKDNPRLENIFLVVNKMYRSENTHKSSLIPSADINLLFWSDEEIEIPLSEVMGKCKILLKSEDDFNFANHQFYVSSTYNSKEESFKALSEDIKSSLKNLSLDKEKKVKPLKTLDIFSGCGGLSQGLSDAGVTDVRWAIEKDQAAARAFVKNHSNVKMYEGDCNVLLDSIMRKEKVSFPQKGDIELLCGGPPCQGFSGLNRFNASQYSNLKNALLFTFLSYCDYYRPKYIVMENVKNFVFHHKGLMLKLAMYCFLQIGYQCSFAILQAGNFGVPQSRRRIILLAAAPGKKLPAYPEPLHVFSKRAWQLDVVIDGTKYSGNFSWKESAPYRTICVRDAIEDLPSISNGENREQIKHQKDATSHFQKRMRKNEAFITDHVCKKMSLLVEARISKIPSTAGADWRDLPNIVVELADGTSTKKLEYRYEDSTGKLRGVCACAAGKTCDLKDRQENTLIPWCLPHTGHRHNGWAEENRVVSVRECARSQGFKDNYIFHGSVIDKYRQIGNAVPPLLAQAVGLEIKKITLAINLGVSSFLKLKMWADTVLIVFISVCTALLGEGLTWLMVYRTEKYQKLKTEVEKQSKKLEKRKEAHGDSLDKQQKKKIEREEERLKNNNRDLSLVKMKSMFAIGFAFTALLSMFNSIFDGKVVAKLPFVPITWIQGLSHRNLPGDDFTECSFIFLYILCTMSIRQNIQKLLGFAPSRTASKQSGSIFGPPPQQFK</sequence>
<evidence type="ECO:0000256" key="8">
    <source>
        <dbReference type="ARBA" id="ARBA00022737"/>
    </source>
</evidence>
<dbReference type="GO" id="GO:0003677">
    <property type="term" value="F:DNA binding"/>
    <property type="evidence" value="ECO:0007669"/>
    <property type="project" value="InterPro"/>
</dbReference>
<comment type="similarity">
    <text evidence="14 16">Belongs to the class I-like SAM-binding methyltransferase superfamily. C5-methyltransferase family.</text>
</comment>
<dbReference type="GO" id="GO:0008270">
    <property type="term" value="F:zinc ion binding"/>
    <property type="evidence" value="ECO:0007669"/>
    <property type="project" value="UniProtKB-KW"/>
</dbReference>
<evidence type="ECO:0000256" key="9">
    <source>
        <dbReference type="ARBA" id="ARBA00022771"/>
    </source>
</evidence>
<dbReference type="PROSITE" id="PS51038">
    <property type="entry name" value="BAH"/>
    <property type="match status" value="2"/>
</dbReference>
<evidence type="ECO:0000256" key="3">
    <source>
        <dbReference type="ARBA" id="ARBA00022603"/>
    </source>
</evidence>
<dbReference type="GO" id="GO:0016020">
    <property type="term" value="C:membrane"/>
    <property type="evidence" value="ECO:0007669"/>
    <property type="project" value="UniProtKB-SubCell"/>
</dbReference>
<dbReference type="OrthoDB" id="5376140at2759"/>
<keyword evidence="13 14" id="KW-0539">Nucleus</keyword>
<evidence type="ECO:0000256" key="2">
    <source>
        <dbReference type="ARBA" id="ARBA00004141"/>
    </source>
</evidence>
<feature type="domain" description="BAH" evidence="19">
    <location>
        <begin position="444"/>
        <end position="567"/>
    </location>
</feature>
<dbReference type="GO" id="GO:0044027">
    <property type="term" value="P:negative regulation of gene expression via chromosomal CpG island methylation"/>
    <property type="evidence" value="ECO:0007669"/>
    <property type="project" value="TreeGrafter"/>
</dbReference>
<dbReference type="InterPro" id="IPR018117">
    <property type="entry name" value="C5_DNA_meth_AS"/>
</dbReference>
<keyword evidence="3 14" id="KW-0489">Methyltransferase</keyword>
<keyword evidence="5 14" id="KW-0949">S-adenosyl-L-methionine</keyword>
<feature type="domain" description="BAH" evidence="19">
    <location>
        <begin position="657"/>
        <end position="776"/>
    </location>
</feature>
<dbReference type="PROSITE" id="PS00094">
    <property type="entry name" value="C5_MTASE_1"/>
    <property type="match status" value="1"/>
</dbReference>
<feature type="region of interest" description="Disordered" evidence="17">
    <location>
        <begin position="1269"/>
        <end position="1293"/>
    </location>
</feature>
<dbReference type="EC" id="2.1.1.37" evidence="14"/>
<feature type="domain" description="CXXC-type" evidence="20">
    <location>
        <begin position="335"/>
        <end position="379"/>
    </location>
</feature>
<dbReference type="GO" id="GO:0032259">
    <property type="term" value="P:methylation"/>
    <property type="evidence" value="ECO:0007669"/>
    <property type="project" value="UniProtKB-KW"/>
</dbReference>
<comment type="subcellular location">
    <subcellularLocation>
        <location evidence="2">Membrane</location>
        <topology evidence="2">Multi-pass membrane protein</topology>
    </subcellularLocation>
    <subcellularLocation>
        <location evidence="1 14">Nucleus</location>
    </subcellularLocation>
</comment>
<evidence type="ECO:0000313" key="22">
    <source>
        <dbReference type="Proteomes" id="UP000729913"/>
    </source>
</evidence>
<dbReference type="Proteomes" id="UP000729913">
    <property type="component" value="Unassembled WGS sequence"/>
</dbReference>
<keyword evidence="8" id="KW-0677">Repeat</keyword>
<gene>
    <name evidence="21" type="ORF">G9C98_007613</name>
</gene>